<feature type="compositionally biased region" description="Pro residues" evidence="2">
    <location>
        <begin position="198"/>
        <end position="210"/>
    </location>
</feature>
<sequence>MKLKQLLLTSTAMLMLGTPVAPLFAQSGNADLTVAQAAPPALAGAIQTYLEAQAAVEAAQASGGDAAAAEEALAAARDELGALCAAIGQADIDACIAMFESGEIAPAAPAPEAEMAVEAEAEAAAEPEAPAPEAEPAEEPAPVEEPAPLEEPAPPAEAEAAPAEAEPAPAEEPTPAPAEEPAPVEEAPTAPAEESAPQPEPAPAEEPAPAPQTMEEPEPAAPEAPAAEPATPAEQPAADADASAPASLLEAVTAYEAAVAEFEAAVAAGGDTSAAAQAVTDAEAELQGICEALGQTDLDACLTGFDIELDIIDVQAELDGMAETPAAPEEEAPAEGEAPLEGEAPAQEMDDNIVLEGNVQGEIVPEGTNESEVAPLLDSDKDTASGVMDDEQNQPAAEGEGEADVEAEAEAEAQSETPQEPAPAAEPLDVTEIPSIDTEEGQGRQEVSIQEVEEAESASASAQLQEGSGQPQANQQGGVLVGPVREGPSNAEVIATIGLATIFAIGANQFINTPDTPRIIYPDDQQYYVENLSDDRTRETILRADGSRIVTIRDRYGDVIRRSRIEPDGREILLVYVDPSYRRYDEQGRWIDPGRQLPPLQLNIPPSEYVLNASAANEQQVATFLDQPPVETIQRYYTIDEVKRSSRLRDMVRRLEIADLTFETGSANISQSEIGTLSATANAMLALIRQNPAETFLIEGHTDAVGSDVSNLALSDRRAEAIAYALTRVYGVPAENLATQGYGERYLKVNTQAAERTNRRVTIRRITPLITPMNGAAG</sequence>
<feature type="compositionally biased region" description="Low complexity" evidence="2">
    <location>
        <begin position="156"/>
        <end position="169"/>
    </location>
</feature>
<dbReference type="InterPro" id="IPR006665">
    <property type="entry name" value="OmpA-like"/>
</dbReference>
<evidence type="ECO:0000259" key="4">
    <source>
        <dbReference type="PROSITE" id="PS51123"/>
    </source>
</evidence>
<reference evidence="5 6" key="1">
    <citation type="submission" date="2024-02" db="EMBL/GenBank/DDBJ databases">
        <title>Complete genome sequence of Pelagibacterium nitratireducens ZH15.</title>
        <authorList>
            <person name="Zhao L.H."/>
        </authorList>
    </citation>
    <scope>NUCLEOTIDE SEQUENCE [LARGE SCALE GENOMIC DNA]</scope>
    <source>
        <strain evidence="5 6">ZH15</strain>
    </source>
</reference>
<keyword evidence="3" id="KW-0732">Signal</keyword>
<dbReference type="PANTHER" id="PTHR30329">
    <property type="entry name" value="STATOR ELEMENT OF FLAGELLAR MOTOR COMPLEX"/>
    <property type="match status" value="1"/>
</dbReference>
<dbReference type="EMBL" id="CP146275">
    <property type="protein sequence ID" value="WWT34049.1"/>
    <property type="molecule type" value="Genomic_DNA"/>
</dbReference>
<dbReference type="Pfam" id="PF00691">
    <property type="entry name" value="OmpA"/>
    <property type="match status" value="1"/>
</dbReference>
<accession>A0ABZ2I3X6</accession>
<feature type="compositionally biased region" description="Acidic residues" evidence="2">
    <location>
        <begin position="115"/>
        <end position="125"/>
    </location>
</feature>
<feature type="chain" id="PRO_5045073709" evidence="3">
    <location>
        <begin position="26"/>
        <end position="778"/>
    </location>
</feature>
<keyword evidence="6" id="KW-1185">Reference proteome</keyword>
<feature type="compositionally biased region" description="Low complexity" evidence="2">
    <location>
        <begin position="181"/>
        <end position="197"/>
    </location>
</feature>
<dbReference type="Proteomes" id="UP001369958">
    <property type="component" value="Chromosome"/>
</dbReference>
<dbReference type="PROSITE" id="PS51123">
    <property type="entry name" value="OMPA_2"/>
    <property type="match status" value="1"/>
</dbReference>
<feature type="domain" description="OmpA-like" evidence="4">
    <location>
        <begin position="649"/>
        <end position="769"/>
    </location>
</feature>
<evidence type="ECO:0000313" key="5">
    <source>
        <dbReference type="EMBL" id="WWT34049.1"/>
    </source>
</evidence>
<dbReference type="CDD" id="cd07185">
    <property type="entry name" value="OmpA_C-like"/>
    <property type="match status" value="1"/>
</dbReference>
<keyword evidence="1" id="KW-0472">Membrane</keyword>
<feature type="region of interest" description="Disordered" evidence="2">
    <location>
        <begin position="109"/>
        <end position="244"/>
    </location>
</feature>
<feature type="compositionally biased region" description="Low complexity" evidence="2">
    <location>
        <begin position="221"/>
        <end position="244"/>
    </location>
</feature>
<dbReference type="PANTHER" id="PTHR30329:SF21">
    <property type="entry name" value="LIPOPROTEIN YIAD-RELATED"/>
    <property type="match status" value="1"/>
</dbReference>
<feature type="compositionally biased region" description="Low complexity" evidence="2">
    <location>
        <begin position="457"/>
        <end position="470"/>
    </location>
</feature>
<evidence type="ECO:0000256" key="2">
    <source>
        <dbReference type="SAM" id="MobiDB-lite"/>
    </source>
</evidence>
<name>A0ABZ2I3X6_9HYPH</name>
<gene>
    <name evidence="5" type="ORF">V6617_06190</name>
</gene>
<dbReference type="Gene3D" id="3.30.1330.60">
    <property type="entry name" value="OmpA-like domain"/>
    <property type="match status" value="1"/>
</dbReference>
<dbReference type="InterPro" id="IPR050330">
    <property type="entry name" value="Bact_OuterMem_StrucFunc"/>
</dbReference>
<proteinExistence type="predicted"/>
<feature type="compositionally biased region" description="Pro residues" evidence="2">
    <location>
        <begin position="143"/>
        <end position="155"/>
    </location>
</feature>
<evidence type="ECO:0000256" key="1">
    <source>
        <dbReference type="PROSITE-ProRule" id="PRU00473"/>
    </source>
</evidence>
<dbReference type="RefSeq" id="WP_338609791.1">
    <property type="nucleotide sequence ID" value="NZ_CP146275.1"/>
</dbReference>
<evidence type="ECO:0000313" key="6">
    <source>
        <dbReference type="Proteomes" id="UP001369958"/>
    </source>
</evidence>
<feature type="signal peptide" evidence="3">
    <location>
        <begin position="1"/>
        <end position="25"/>
    </location>
</feature>
<dbReference type="InterPro" id="IPR036737">
    <property type="entry name" value="OmpA-like_sf"/>
</dbReference>
<feature type="region of interest" description="Disordered" evidence="2">
    <location>
        <begin position="364"/>
        <end position="484"/>
    </location>
</feature>
<feature type="compositionally biased region" description="Low complexity" evidence="2">
    <location>
        <begin position="414"/>
        <end position="427"/>
    </location>
</feature>
<feature type="compositionally biased region" description="Acidic residues" evidence="2">
    <location>
        <begin position="399"/>
        <end position="413"/>
    </location>
</feature>
<evidence type="ECO:0000256" key="3">
    <source>
        <dbReference type="SAM" id="SignalP"/>
    </source>
</evidence>
<protein>
    <submittedName>
        <fullName evidence="5">OmpA family protein</fullName>
    </submittedName>
</protein>
<organism evidence="5 6">
    <name type="scientific">Pelagibacterium nitratireducens</name>
    <dbReference type="NCBI Taxonomy" id="1046114"/>
    <lineage>
        <taxon>Bacteria</taxon>
        <taxon>Pseudomonadati</taxon>
        <taxon>Pseudomonadota</taxon>
        <taxon>Alphaproteobacteria</taxon>
        <taxon>Hyphomicrobiales</taxon>
        <taxon>Devosiaceae</taxon>
        <taxon>Pelagibacterium</taxon>
    </lineage>
</organism>
<dbReference type="SUPFAM" id="SSF103088">
    <property type="entry name" value="OmpA-like"/>
    <property type="match status" value="1"/>
</dbReference>
<feature type="compositionally biased region" description="Pro residues" evidence="2">
    <location>
        <begin position="170"/>
        <end position="180"/>
    </location>
</feature>